<organism evidence="3">
    <name type="scientific">Linum usitatissimum</name>
    <name type="common">Flax</name>
    <name type="synonym">Linum humile</name>
    <dbReference type="NCBI Taxonomy" id="4006"/>
    <lineage>
        <taxon>Eukaryota</taxon>
        <taxon>Viridiplantae</taxon>
        <taxon>Streptophyta</taxon>
        <taxon>Embryophyta</taxon>
        <taxon>Tracheophyta</taxon>
        <taxon>Spermatophyta</taxon>
        <taxon>Magnoliopsida</taxon>
        <taxon>eudicotyledons</taxon>
        <taxon>Gunneridae</taxon>
        <taxon>Pentapetalae</taxon>
        <taxon>rosids</taxon>
        <taxon>fabids</taxon>
        <taxon>Malpighiales</taxon>
        <taxon>Linaceae</taxon>
        <taxon>Linum</taxon>
    </lineage>
</organism>
<protein>
    <submittedName>
        <fullName evidence="3">Uncharacterized protein</fullName>
    </submittedName>
</protein>
<evidence type="ECO:0000256" key="1">
    <source>
        <dbReference type="SAM" id="Coils"/>
    </source>
</evidence>
<evidence type="ECO:0000313" key="3">
    <source>
        <dbReference type="EMBL" id="AFN53710.1"/>
    </source>
</evidence>
<keyword evidence="1" id="KW-0175">Coiled coil</keyword>
<evidence type="ECO:0000256" key="2">
    <source>
        <dbReference type="SAM" id="MobiDB-lite"/>
    </source>
</evidence>
<sequence>MKASLKFRDEQNPPLFRGKIPLNILGFPFQSGIVAGDSKELSLNLSTYFDSGPSLKVSYRPNDSRNPFSLVVKTGTGDFGSPISSPFVMSAEFNLIGNGNGNPRFMLHFKPRLGDFSIKKSQTSVAKNEIVRSWRNGVVVNASPDLDDGSLHAVELEKPPENGIGAKRVPVATNKLGSGYDDLDWMINFKNIPLLVMNKMGIELVDKSDLKSKSKSAESTIKQKPDDVAAVNRQLEMLQRENELLKRGMDDLRHEIGGRNIFLMQNPDSGFNRYREEADRNQSRNPSGNRIEKKKKQSSSVEEDVSEELKKALKVAANCGP</sequence>
<accession>I6XCV2</accession>
<dbReference type="PANTHER" id="PTHR34285">
    <property type="entry name" value="OS08G0510800 PROTEIN"/>
    <property type="match status" value="1"/>
</dbReference>
<dbReference type="EMBL" id="JX174449">
    <property type="protein sequence ID" value="AFN53710.1"/>
    <property type="molecule type" value="Genomic_DNA"/>
</dbReference>
<feature type="region of interest" description="Disordered" evidence="2">
    <location>
        <begin position="267"/>
        <end position="307"/>
    </location>
</feature>
<proteinExistence type="predicted"/>
<name>I6XCV2_LINUS</name>
<feature type="compositionally biased region" description="Basic and acidic residues" evidence="2">
    <location>
        <begin position="273"/>
        <end position="282"/>
    </location>
</feature>
<feature type="coiled-coil region" evidence="1">
    <location>
        <begin position="228"/>
        <end position="255"/>
    </location>
</feature>
<dbReference type="PANTHER" id="PTHR34285:SF3">
    <property type="entry name" value="OS08G0510800 PROTEIN"/>
    <property type="match status" value="1"/>
</dbReference>
<reference evidence="3" key="1">
    <citation type="journal article" date="2012" name="Plant J.">
        <title>The genome of flax (Linum usitatissimum) assembled de novo from short shotgun sequence reads.</title>
        <authorList>
            <person name="Wang Z."/>
            <person name="Hobson N."/>
            <person name="Galindo L."/>
            <person name="Zhu S."/>
            <person name="Shi D."/>
            <person name="McDill J."/>
            <person name="Yang L."/>
            <person name="Hawkins S."/>
            <person name="Neutelings G."/>
            <person name="Datla R."/>
            <person name="Lambert G."/>
            <person name="Galbraith D.W."/>
            <person name="Grassa C.J."/>
            <person name="Geraldes A."/>
            <person name="Cronk Q.C."/>
            <person name="Cullis C."/>
            <person name="Dash P.K."/>
            <person name="Kumar P.A."/>
            <person name="Cloutier S."/>
            <person name="Sharpe A.G."/>
            <person name="Wong G.K."/>
            <person name="Wang J."/>
            <person name="Deyholos M.K."/>
        </authorList>
    </citation>
    <scope>NUCLEOTIDE SEQUENCE</scope>
</reference>
<dbReference type="AlphaFoldDB" id="I6XCV2"/>